<keyword evidence="2" id="KW-1133">Transmembrane helix</keyword>
<dbReference type="SUPFAM" id="SSF52540">
    <property type="entry name" value="P-loop containing nucleoside triphosphate hydrolases"/>
    <property type="match status" value="1"/>
</dbReference>
<sequence>MFNTPNLDTQLRSMSSNIMNMIVFDKFKTGKPIFDAFITTMVLTAITYLFQFINDKVLDFTRFIQTFENDLESMFYTKNMVEYDGKISLSTTFYESTLNQSYAFSDRFKALWNHIIENVSDNDTIKHIKEYSSFGNSYKERDLGIYMVVQSKKFLISKEHEIYAYTSIHTQDPESESKSDKSKRMSRIEKIVIQLFSYKSSINVIKEFVEDITKKYLMSIEDLRDNKRFIYTLSNVKYEESKYEMWDENLFSSTSQFNNIFFKDKALLIKKIDFFLNNKEWYFEKGIPYSIGIGMHGPPGTGKTSLIKAIGNYTNRHVIVISLKLIKTKKQLDSIFFEDRYKSDNKKSSIGFDKKIIVFEDIDCVGDIVLDREKKKNKSVTGFGKKLDIEQLTSESKVNVGDLLETIVVTEKTTDKPDFSKILLDDEPITLDDILNLWDGIRETPGRIMIISSNHYRDLDPALIRPGRIDVTMELSYASRTIIKEMYEHLFDEPIEHVKLEGVEDGFYSPAEIINIYMNEDRQKERFLERLCKNEHV</sequence>
<dbReference type="SMART" id="SM00382">
    <property type="entry name" value="AAA"/>
    <property type="match status" value="1"/>
</dbReference>
<feature type="domain" description="AAA+ ATPase" evidence="3">
    <location>
        <begin position="289"/>
        <end position="479"/>
    </location>
</feature>
<dbReference type="EMBL" id="MN739615">
    <property type="protein sequence ID" value="QHT16036.1"/>
    <property type="molecule type" value="Genomic_DNA"/>
</dbReference>
<comment type="similarity">
    <text evidence="1">Belongs to the AAA ATPase family. BCS1 subfamily.</text>
</comment>
<dbReference type="InterPro" id="IPR050747">
    <property type="entry name" value="Mitochondrial_chaperone_BCS1"/>
</dbReference>
<dbReference type="AlphaFoldDB" id="A0A6C0DGH1"/>
<keyword evidence="2" id="KW-0812">Transmembrane</keyword>
<evidence type="ECO:0000256" key="2">
    <source>
        <dbReference type="SAM" id="Phobius"/>
    </source>
</evidence>
<accession>A0A6C0DGH1</accession>
<dbReference type="InterPro" id="IPR027417">
    <property type="entry name" value="P-loop_NTPase"/>
</dbReference>
<name>A0A6C0DGH1_9ZZZZ</name>
<dbReference type="InterPro" id="IPR003593">
    <property type="entry name" value="AAA+_ATPase"/>
</dbReference>
<organism evidence="4">
    <name type="scientific">viral metagenome</name>
    <dbReference type="NCBI Taxonomy" id="1070528"/>
    <lineage>
        <taxon>unclassified sequences</taxon>
        <taxon>metagenomes</taxon>
        <taxon>organismal metagenomes</taxon>
    </lineage>
</organism>
<dbReference type="PANTHER" id="PTHR23070">
    <property type="entry name" value="BCS1 AAA-TYPE ATPASE"/>
    <property type="match status" value="1"/>
</dbReference>
<reference evidence="4" key="1">
    <citation type="journal article" date="2020" name="Nature">
        <title>Giant virus diversity and host interactions through global metagenomics.</title>
        <authorList>
            <person name="Schulz F."/>
            <person name="Roux S."/>
            <person name="Paez-Espino D."/>
            <person name="Jungbluth S."/>
            <person name="Walsh D.A."/>
            <person name="Denef V.J."/>
            <person name="McMahon K.D."/>
            <person name="Konstantinidis K.T."/>
            <person name="Eloe-Fadrosh E.A."/>
            <person name="Kyrpides N.C."/>
            <person name="Woyke T."/>
        </authorList>
    </citation>
    <scope>NUCLEOTIDE SEQUENCE</scope>
    <source>
        <strain evidence="4">GVMAG-M-3300023174-182</strain>
    </source>
</reference>
<evidence type="ECO:0000256" key="1">
    <source>
        <dbReference type="ARBA" id="ARBA00007448"/>
    </source>
</evidence>
<protein>
    <recommendedName>
        <fullName evidence="3">AAA+ ATPase domain-containing protein</fullName>
    </recommendedName>
</protein>
<dbReference type="GO" id="GO:0005524">
    <property type="term" value="F:ATP binding"/>
    <property type="evidence" value="ECO:0007669"/>
    <property type="project" value="InterPro"/>
</dbReference>
<dbReference type="GO" id="GO:0016887">
    <property type="term" value="F:ATP hydrolysis activity"/>
    <property type="evidence" value="ECO:0007669"/>
    <property type="project" value="InterPro"/>
</dbReference>
<keyword evidence="2" id="KW-0472">Membrane</keyword>
<dbReference type="Pfam" id="PF00004">
    <property type="entry name" value="AAA"/>
    <property type="match status" value="1"/>
</dbReference>
<proteinExistence type="inferred from homology"/>
<dbReference type="Gene3D" id="3.40.50.300">
    <property type="entry name" value="P-loop containing nucleotide triphosphate hydrolases"/>
    <property type="match status" value="1"/>
</dbReference>
<feature type="transmembrane region" description="Helical" evidence="2">
    <location>
        <begin position="33"/>
        <end position="53"/>
    </location>
</feature>
<dbReference type="InterPro" id="IPR003959">
    <property type="entry name" value="ATPase_AAA_core"/>
</dbReference>
<evidence type="ECO:0000313" key="4">
    <source>
        <dbReference type="EMBL" id="QHT16036.1"/>
    </source>
</evidence>
<evidence type="ECO:0000259" key="3">
    <source>
        <dbReference type="SMART" id="SM00382"/>
    </source>
</evidence>